<proteinExistence type="predicted"/>
<keyword evidence="5" id="KW-0808">Transferase</keyword>
<dbReference type="Gene3D" id="1.10.287.130">
    <property type="match status" value="1"/>
</dbReference>
<name>A0A4Y8KPU3_9MICO</name>
<dbReference type="PANTHER" id="PTHR45453:SF1">
    <property type="entry name" value="PHOSPHATE REGULON SENSOR PROTEIN PHOR"/>
    <property type="match status" value="1"/>
</dbReference>
<dbReference type="SUPFAM" id="SSF47384">
    <property type="entry name" value="Homodimeric domain of signal transducing histidine kinase"/>
    <property type="match status" value="1"/>
</dbReference>
<dbReference type="InterPro" id="IPR036890">
    <property type="entry name" value="HATPase_C_sf"/>
</dbReference>
<dbReference type="GO" id="GO:0016036">
    <property type="term" value="P:cellular response to phosphate starvation"/>
    <property type="evidence" value="ECO:0007669"/>
    <property type="project" value="TreeGrafter"/>
</dbReference>
<evidence type="ECO:0000256" key="3">
    <source>
        <dbReference type="ARBA" id="ARBA00012438"/>
    </source>
</evidence>
<dbReference type="Pfam" id="PF00512">
    <property type="entry name" value="HisKA"/>
    <property type="match status" value="1"/>
</dbReference>
<sequence length="325" mass="34449">MTPGDLATIATVALLGACLLAALALVALVVGARRIRSREAVTASRPFAPAPTSIADIDTDSVALAETRAELARTAGQLAEARELEVRVEASRRELASWISHDLRTPLAGIRAMAEALEDGMAPDPVRYYRQIRGQVDQLTGMVDDLFELSRIHAGTLRLSLEQVSLYDLISDTVAELAPVATAKWLDLRFEGERGLSILADPRELSRVVGNLVMNAIQHSPPGSPIVVSATRHDRGLASIAVLDFAGGISEQDLPRVFEAGWRASEPRTPAAPGLPTGGAGLGLAIVQGIVRAHHGEVSVVNTNEGCRFEVLLPVATDVTAPTFA</sequence>
<evidence type="ECO:0000256" key="7">
    <source>
        <dbReference type="ARBA" id="ARBA00023012"/>
    </source>
</evidence>
<dbReference type="PANTHER" id="PTHR45453">
    <property type="entry name" value="PHOSPHATE REGULON SENSOR PROTEIN PHOR"/>
    <property type="match status" value="1"/>
</dbReference>
<evidence type="ECO:0000256" key="2">
    <source>
        <dbReference type="ARBA" id="ARBA00004236"/>
    </source>
</evidence>
<evidence type="ECO:0000256" key="1">
    <source>
        <dbReference type="ARBA" id="ARBA00000085"/>
    </source>
</evidence>
<evidence type="ECO:0000256" key="8">
    <source>
        <dbReference type="ARBA" id="ARBA00039401"/>
    </source>
</evidence>
<accession>A0A4Y8KPU3</accession>
<dbReference type="InterPro" id="IPR005467">
    <property type="entry name" value="His_kinase_dom"/>
</dbReference>
<evidence type="ECO:0000313" key="10">
    <source>
        <dbReference type="EMBL" id="TFD76601.1"/>
    </source>
</evidence>
<dbReference type="PRINTS" id="PR00344">
    <property type="entry name" value="BCTRLSENSOR"/>
</dbReference>
<evidence type="ECO:0000259" key="9">
    <source>
        <dbReference type="PROSITE" id="PS50109"/>
    </source>
</evidence>
<feature type="domain" description="Histidine kinase" evidence="9">
    <location>
        <begin position="98"/>
        <end position="317"/>
    </location>
</feature>
<reference evidence="10 11" key="1">
    <citation type="submission" date="2019-03" db="EMBL/GenBank/DDBJ databases">
        <title>Genomics of glacier-inhabiting Cryobacterium strains.</title>
        <authorList>
            <person name="Liu Q."/>
            <person name="Xin Y.-H."/>
        </authorList>
    </citation>
    <scope>NUCLEOTIDE SEQUENCE [LARGE SCALE GENOMIC DNA]</scope>
    <source>
        <strain evidence="10 11">CGMCC 1.4292</strain>
    </source>
</reference>
<evidence type="ECO:0000256" key="4">
    <source>
        <dbReference type="ARBA" id="ARBA00022553"/>
    </source>
</evidence>
<keyword evidence="11" id="KW-1185">Reference proteome</keyword>
<dbReference type="SUPFAM" id="SSF55874">
    <property type="entry name" value="ATPase domain of HSP90 chaperone/DNA topoisomerase II/histidine kinase"/>
    <property type="match status" value="1"/>
</dbReference>
<dbReference type="GO" id="GO:0005886">
    <property type="term" value="C:plasma membrane"/>
    <property type="evidence" value="ECO:0007669"/>
    <property type="project" value="UniProtKB-SubCell"/>
</dbReference>
<organism evidence="10 11">
    <name type="scientific">Cryobacterium psychrophilum</name>
    <dbReference type="NCBI Taxonomy" id="41988"/>
    <lineage>
        <taxon>Bacteria</taxon>
        <taxon>Bacillati</taxon>
        <taxon>Actinomycetota</taxon>
        <taxon>Actinomycetes</taxon>
        <taxon>Micrococcales</taxon>
        <taxon>Microbacteriaceae</taxon>
        <taxon>Cryobacterium</taxon>
    </lineage>
</organism>
<dbReference type="Pfam" id="PF02518">
    <property type="entry name" value="HATPase_c"/>
    <property type="match status" value="1"/>
</dbReference>
<dbReference type="GO" id="GO:0000155">
    <property type="term" value="F:phosphorelay sensor kinase activity"/>
    <property type="evidence" value="ECO:0007669"/>
    <property type="project" value="InterPro"/>
</dbReference>
<dbReference type="InterPro" id="IPR004358">
    <property type="entry name" value="Sig_transdc_His_kin-like_C"/>
</dbReference>
<evidence type="ECO:0000256" key="5">
    <source>
        <dbReference type="ARBA" id="ARBA00022679"/>
    </source>
</evidence>
<evidence type="ECO:0000313" key="11">
    <source>
        <dbReference type="Proteomes" id="UP000298218"/>
    </source>
</evidence>
<dbReference type="EC" id="2.7.13.3" evidence="3"/>
<dbReference type="AlphaFoldDB" id="A0A4Y8KPU3"/>
<dbReference type="Gene3D" id="3.30.565.10">
    <property type="entry name" value="Histidine kinase-like ATPase, C-terminal domain"/>
    <property type="match status" value="1"/>
</dbReference>
<keyword evidence="4" id="KW-0597">Phosphoprotein</keyword>
<dbReference type="PROSITE" id="PS50109">
    <property type="entry name" value="HIS_KIN"/>
    <property type="match status" value="1"/>
</dbReference>
<dbReference type="SMART" id="SM00387">
    <property type="entry name" value="HATPase_c"/>
    <property type="match status" value="1"/>
</dbReference>
<dbReference type="Proteomes" id="UP000298218">
    <property type="component" value="Unassembled WGS sequence"/>
</dbReference>
<dbReference type="OrthoDB" id="9806130at2"/>
<dbReference type="InterPro" id="IPR003594">
    <property type="entry name" value="HATPase_dom"/>
</dbReference>
<keyword evidence="7" id="KW-0902">Two-component regulatory system</keyword>
<dbReference type="SMART" id="SM00388">
    <property type="entry name" value="HisKA"/>
    <property type="match status" value="1"/>
</dbReference>
<gene>
    <name evidence="10" type="ORF">E3T53_13140</name>
</gene>
<dbReference type="InterPro" id="IPR003661">
    <property type="entry name" value="HisK_dim/P_dom"/>
</dbReference>
<dbReference type="CDD" id="cd00082">
    <property type="entry name" value="HisKA"/>
    <property type="match status" value="1"/>
</dbReference>
<dbReference type="GO" id="GO:0004721">
    <property type="term" value="F:phosphoprotein phosphatase activity"/>
    <property type="evidence" value="ECO:0007669"/>
    <property type="project" value="TreeGrafter"/>
</dbReference>
<comment type="catalytic activity">
    <reaction evidence="1">
        <text>ATP + protein L-histidine = ADP + protein N-phospho-L-histidine.</text>
        <dbReference type="EC" id="2.7.13.3"/>
    </reaction>
</comment>
<comment type="caution">
    <text evidence="10">The sequence shown here is derived from an EMBL/GenBank/DDBJ whole genome shotgun (WGS) entry which is preliminary data.</text>
</comment>
<evidence type="ECO:0000256" key="6">
    <source>
        <dbReference type="ARBA" id="ARBA00022777"/>
    </source>
</evidence>
<keyword evidence="6 10" id="KW-0418">Kinase</keyword>
<dbReference type="InterPro" id="IPR036097">
    <property type="entry name" value="HisK_dim/P_sf"/>
</dbReference>
<comment type="subcellular location">
    <subcellularLocation>
        <location evidence="2">Cell membrane</location>
    </subcellularLocation>
</comment>
<protein>
    <recommendedName>
        <fullName evidence="8">Sensor-like histidine kinase SenX3</fullName>
        <ecNumber evidence="3">2.7.13.3</ecNumber>
    </recommendedName>
</protein>
<dbReference type="InterPro" id="IPR050351">
    <property type="entry name" value="BphY/WalK/GraS-like"/>
</dbReference>
<dbReference type="RefSeq" id="WP_134173485.1">
    <property type="nucleotide sequence ID" value="NZ_SODI01000001.1"/>
</dbReference>
<dbReference type="EMBL" id="SOHQ01000035">
    <property type="protein sequence ID" value="TFD76601.1"/>
    <property type="molecule type" value="Genomic_DNA"/>
</dbReference>